<dbReference type="Pfam" id="PF14693">
    <property type="entry name" value="Ribosomal_TL5_C"/>
    <property type="match status" value="1"/>
</dbReference>
<protein>
    <recommendedName>
        <fullName evidence="5">Large ribosomal subunit protein bL25</fullName>
    </recommendedName>
    <alternativeName>
        <fullName evidence="5">General stress protein CTC</fullName>
    </alternativeName>
</protein>
<dbReference type="InterPro" id="IPR020930">
    <property type="entry name" value="Ribosomal_uL5_bac-type"/>
</dbReference>
<evidence type="ECO:0000256" key="4">
    <source>
        <dbReference type="ARBA" id="ARBA00023274"/>
    </source>
</evidence>
<gene>
    <name evidence="5 8" type="primary">rplY</name>
    <name evidence="5" type="synonym">ctc</name>
    <name evidence="8" type="ORF">MSP8886_02614</name>
</gene>
<dbReference type="HAMAP" id="MF_01336">
    <property type="entry name" value="Ribosomal_bL25"/>
    <property type="match status" value="1"/>
</dbReference>
<evidence type="ECO:0000256" key="2">
    <source>
        <dbReference type="ARBA" id="ARBA00022884"/>
    </source>
</evidence>
<dbReference type="PANTHER" id="PTHR33284:SF1">
    <property type="entry name" value="RIBOSOMAL PROTEIN L25_GLN-TRNA SYNTHETASE, ANTI-CODON-BINDING DOMAIN-CONTAINING PROTEIN"/>
    <property type="match status" value="1"/>
</dbReference>
<comment type="similarity">
    <text evidence="5">Belongs to the bacterial ribosomal protein bL25 family. CTC subfamily.</text>
</comment>
<dbReference type="GO" id="GO:0006412">
    <property type="term" value="P:translation"/>
    <property type="evidence" value="ECO:0007669"/>
    <property type="project" value="UniProtKB-UniRule"/>
</dbReference>
<dbReference type="OrthoDB" id="9806411at2"/>
<dbReference type="InterPro" id="IPR001021">
    <property type="entry name" value="Ribosomal_bL25_long"/>
</dbReference>
<dbReference type="Gene3D" id="2.170.120.20">
    <property type="entry name" value="Ribosomal protein L25, beta domain"/>
    <property type="match status" value="1"/>
</dbReference>
<feature type="domain" description="Large ribosomal subunit protein bL25 L25" evidence="6">
    <location>
        <begin position="5"/>
        <end position="92"/>
    </location>
</feature>
<dbReference type="InterPro" id="IPR020056">
    <property type="entry name" value="Rbsml_bL25/Gln-tRNA_synth_N"/>
</dbReference>
<dbReference type="InterPro" id="IPR011035">
    <property type="entry name" value="Ribosomal_bL25/Gln-tRNA_synth"/>
</dbReference>
<dbReference type="Proteomes" id="UP000092544">
    <property type="component" value="Unassembled WGS sequence"/>
</dbReference>
<keyword evidence="9" id="KW-1185">Reference proteome</keyword>
<evidence type="ECO:0000259" key="7">
    <source>
        <dbReference type="Pfam" id="PF14693"/>
    </source>
</evidence>
<keyword evidence="4 5" id="KW-0687">Ribonucleoprotein</keyword>
<dbReference type="GO" id="GO:0022625">
    <property type="term" value="C:cytosolic large ribosomal subunit"/>
    <property type="evidence" value="ECO:0007669"/>
    <property type="project" value="TreeGrafter"/>
</dbReference>
<evidence type="ECO:0000256" key="5">
    <source>
        <dbReference type="HAMAP-Rule" id="MF_01334"/>
    </source>
</evidence>
<dbReference type="GO" id="GO:0003735">
    <property type="term" value="F:structural constituent of ribosome"/>
    <property type="evidence" value="ECO:0007669"/>
    <property type="project" value="InterPro"/>
</dbReference>
<dbReference type="CDD" id="cd00495">
    <property type="entry name" value="Ribosomal_L25_TL5_CTC"/>
    <property type="match status" value="1"/>
</dbReference>
<proteinExistence type="inferred from homology"/>
<dbReference type="NCBIfam" id="NF004612">
    <property type="entry name" value="PRK05943.1"/>
    <property type="match status" value="1"/>
</dbReference>
<dbReference type="Gene3D" id="2.40.240.10">
    <property type="entry name" value="Ribosomal Protein L25, Chain P"/>
    <property type="match status" value="1"/>
</dbReference>
<dbReference type="STRING" id="1792290.MSP8886_02614"/>
<keyword evidence="2 5" id="KW-0694">RNA-binding</keyword>
<dbReference type="AlphaFoldDB" id="A0A1A8THD8"/>
<evidence type="ECO:0000259" key="6">
    <source>
        <dbReference type="Pfam" id="PF01386"/>
    </source>
</evidence>
<dbReference type="HAMAP" id="MF_01334">
    <property type="entry name" value="Ribosomal_bL25_CTC"/>
    <property type="match status" value="1"/>
</dbReference>
<dbReference type="SUPFAM" id="SSF50715">
    <property type="entry name" value="Ribosomal protein L25-like"/>
    <property type="match status" value="1"/>
</dbReference>
<dbReference type="GO" id="GO:0008097">
    <property type="term" value="F:5S rRNA binding"/>
    <property type="evidence" value="ECO:0007669"/>
    <property type="project" value="InterPro"/>
</dbReference>
<organism evidence="8 9">
    <name type="scientific">Marinomonas spartinae</name>
    <dbReference type="NCBI Taxonomy" id="1792290"/>
    <lineage>
        <taxon>Bacteria</taxon>
        <taxon>Pseudomonadati</taxon>
        <taxon>Pseudomonadota</taxon>
        <taxon>Gammaproteobacteria</taxon>
        <taxon>Oceanospirillales</taxon>
        <taxon>Oceanospirillaceae</taxon>
        <taxon>Marinomonas</taxon>
    </lineage>
</organism>
<feature type="domain" description="Large ribosomal subunit protein bL25 beta" evidence="7">
    <location>
        <begin position="101"/>
        <end position="173"/>
    </location>
</feature>
<comment type="function">
    <text evidence="5">This is one of the proteins that binds to the 5S RNA in the ribosome where it forms part of the central protuberance.</text>
</comment>
<dbReference type="InterPro" id="IPR037121">
    <property type="entry name" value="Ribosomal_bL25_C"/>
</dbReference>
<name>A0A1A8THD8_9GAMM</name>
<evidence type="ECO:0000313" key="8">
    <source>
        <dbReference type="EMBL" id="SBS32966.1"/>
    </source>
</evidence>
<dbReference type="PANTHER" id="PTHR33284">
    <property type="entry name" value="RIBOSOMAL PROTEIN L25/GLN-TRNA SYNTHETASE, ANTI-CODON-BINDING DOMAIN-CONTAINING PROTEIN"/>
    <property type="match status" value="1"/>
</dbReference>
<dbReference type="RefSeq" id="WP_067017066.1">
    <property type="nucleotide sequence ID" value="NZ_FLOB01000005.1"/>
</dbReference>
<dbReference type="InterPro" id="IPR020057">
    <property type="entry name" value="Ribosomal_bL25_b-dom"/>
</dbReference>
<keyword evidence="1 5" id="KW-0699">rRNA-binding</keyword>
<accession>A0A1A8THD8</accession>
<dbReference type="EMBL" id="FLOB01000005">
    <property type="protein sequence ID" value="SBS32966.1"/>
    <property type="molecule type" value="Genomic_DNA"/>
</dbReference>
<dbReference type="NCBIfam" id="TIGR00731">
    <property type="entry name" value="bL25_bact_ctc"/>
    <property type="match status" value="1"/>
</dbReference>
<comment type="subunit">
    <text evidence="5">Part of the 50S ribosomal subunit; part of the 5S rRNA/L5/L18/L25 subcomplex. Contacts the 5S rRNA. Binds to the 5S rRNA independently of L5 and L18.</text>
</comment>
<reference evidence="8 9" key="1">
    <citation type="submission" date="2016-06" db="EMBL/GenBank/DDBJ databases">
        <authorList>
            <person name="Kjaerup R.B."/>
            <person name="Dalgaard T.S."/>
            <person name="Juul-Madsen H.R."/>
        </authorList>
    </citation>
    <scope>NUCLEOTIDE SEQUENCE [LARGE SCALE GENOMIC DNA]</scope>
    <source>
        <strain evidence="8 9">CECT 8886</strain>
    </source>
</reference>
<keyword evidence="3 5" id="KW-0689">Ribosomal protein</keyword>
<sequence>MTLSINAVARTNEGKGASRRLRNEGLVPAVIYGAGVEPKSVAMKDNEVLKAVGTPGFLTSVVEVVVEGTTEKVIVKALQRHPSTGDVMHIDLLRVSEDKVITTRIPLKFINAAKSEGVKSQGGRLTVEAKLAEVRCLPANLPAELVVDTIDGQLGQIFHLSDAILPEGVELVSLLKGEDHNQPIGRIDKSKR</sequence>
<dbReference type="InterPro" id="IPR029751">
    <property type="entry name" value="Ribosomal_L25_dom"/>
</dbReference>
<evidence type="ECO:0000256" key="1">
    <source>
        <dbReference type="ARBA" id="ARBA00022730"/>
    </source>
</evidence>
<dbReference type="InterPro" id="IPR020055">
    <property type="entry name" value="Ribosomal_bL25_short"/>
</dbReference>
<dbReference type="Pfam" id="PF01386">
    <property type="entry name" value="Ribosomal_L25p"/>
    <property type="match status" value="1"/>
</dbReference>
<evidence type="ECO:0000313" key="9">
    <source>
        <dbReference type="Proteomes" id="UP000092544"/>
    </source>
</evidence>
<evidence type="ECO:0000256" key="3">
    <source>
        <dbReference type="ARBA" id="ARBA00022980"/>
    </source>
</evidence>